<evidence type="ECO:0000256" key="6">
    <source>
        <dbReference type="ARBA" id="ARBA00022694"/>
    </source>
</evidence>
<feature type="binding site" evidence="14">
    <location>
        <position position="141"/>
    </location>
    <ligand>
        <name>FMN</name>
        <dbReference type="ChEBI" id="CHEBI:58210"/>
    </ligand>
</feature>
<evidence type="ECO:0000256" key="4">
    <source>
        <dbReference type="ARBA" id="ARBA00022630"/>
    </source>
</evidence>
<dbReference type="Pfam" id="PF01207">
    <property type="entry name" value="Dus"/>
    <property type="match status" value="1"/>
</dbReference>
<evidence type="ECO:0000313" key="16">
    <source>
        <dbReference type="EMBL" id="KGG80610.1"/>
    </source>
</evidence>
<evidence type="ECO:0000256" key="11">
    <source>
        <dbReference type="ARBA" id="ARBA00048802"/>
    </source>
</evidence>
<comment type="similarity">
    <text evidence="12">Belongs to the dus family.</text>
</comment>
<feature type="domain" description="DUS-like FMN-binding" evidence="15">
    <location>
        <begin position="14"/>
        <end position="316"/>
    </location>
</feature>
<evidence type="ECO:0000256" key="9">
    <source>
        <dbReference type="ARBA" id="ARBA00023002"/>
    </source>
</evidence>
<dbReference type="CDD" id="cd02801">
    <property type="entry name" value="DUS_like_FMN"/>
    <property type="match status" value="1"/>
</dbReference>
<proteinExistence type="inferred from homology"/>
<evidence type="ECO:0000256" key="14">
    <source>
        <dbReference type="PIRSR" id="PIRSR006621-2"/>
    </source>
</evidence>
<evidence type="ECO:0000256" key="12">
    <source>
        <dbReference type="PIRNR" id="PIRNR006621"/>
    </source>
</evidence>
<dbReference type="STRING" id="1156417.Y919_05090"/>
<dbReference type="SUPFAM" id="SSF51395">
    <property type="entry name" value="FMN-linked oxidoreductases"/>
    <property type="match status" value="1"/>
</dbReference>
<evidence type="ECO:0000313" key="17">
    <source>
        <dbReference type="Proteomes" id="UP000029622"/>
    </source>
</evidence>
<comment type="caution">
    <text evidence="16">The sequence shown here is derived from an EMBL/GenBank/DDBJ whole genome shotgun (WGS) entry which is preliminary data.</text>
</comment>
<dbReference type="EC" id="1.3.1.-" evidence="12"/>
<evidence type="ECO:0000256" key="10">
    <source>
        <dbReference type="ARBA" id="ARBA00048205"/>
    </source>
</evidence>
<dbReference type="PANTHER" id="PTHR45846">
    <property type="entry name" value="TRNA-DIHYDROURIDINE(47) SYNTHASE [NAD(P)(+)]-LIKE"/>
    <property type="match status" value="1"/>
</dbReference>
<organism evidence="16 17">
    <name type="scientific">Caloranaerobacter azorensis H53214</name>
    <dbReference type="NCBI Taxonomy" id="1156417"/>
    <lineage>
        <taxon>Bacteria</taxon>
        <taxon>Bacillati</taxon>
        <taxon>Bacillota</taxon>
        <taxon>Tissierellia</taxon>
        <taxon>Tissierellales</taxon>
        <taxon>Thermohalobacteraceae</taxon>
        <taxon>Caloranaerobacter</taxon>
    </lineage>
</organism>
<evidence type="ECO:0000256" key="13">
    <source>
        <dbReference type="PIRSR" id="PIRSR006621-1"/>
    </source>
</evidence>
<dbReference type="AlphaFoldDB" id="A0A096BHG6"/>
<dbReference type="RefSeq" id="WP_035162993.1">
    <property type="nucleotide sequence ID" value="NZ_AZTB01000019.1"/>
</dbReference>
<dbReference type="GO" id="GO:0017150">
    <property type="term" value="F:tRNA dihydrouridine synthase activity"/>
    <property type="evidence" value="ECO:0007669"/>
    <property type="project" value="InterPro"/>
</dbReference>
<keyword evidence="14" id="KW-0547">Nucleotide-binding</keyword>
<dbReference type="GO" id="GO:0050660">
    <property type="term" value="F:flavin adenine dinucleotide binding"/>
    <property type="evidence" value="ECO:0007669"/>
    <property type="project" value="InterPro"/>
</dbReference>
<evidence type="ECO:0000256" key="7">
    <source>
        <dbReference type="ARBA" id="ARBA00022857"/>
    </source>
</evidence>
<feature type="binding site" evidence="14">
    <location>
        <begin position="226"/>
        <end position="227"/>
    </location>
    <ligand>
        <name>FMN</name>
        <dbReference type="ChEBI" id="CHEBI:58210"/>
    </ligand>
</feature>
<keyword evidence="5 12" id="KW-0288">FMN</keyword>
<dbReference type="Gene3D" id="1.10.1200.80">
    <property type="entry name" value="Putative flavin oxidoreducatase, domain 2"/>
    <property type="match status" value="1"/>
</dbReference>
<comment type="cofactor">
    <cofactor evidence="1 12 14">
        <name>FMN</name>
        <dbReference type="ChEBI" id="CHEBI:58210"/>
    </cofactor>
</comment>
<dbReference type="InterPro" id="IPR013785">
    <property type="entry name" value="Aldolase_TIM"/>
</dbReference>
<dbReference type="InterPro" id="IPR018517">
    <property type="entry name" value="tRNA_hU_synthase_CS"/>
</dbReference>
<keyword evidence="4 12" id="KW-0285">Flavoprotein</keyword>
<feature type="active site" description="Proton donor" evidence="13">
    <location>
        <position position="102"/>
    </location>
</feature>
<evidence type="ECO:0000256" key="3">
    <source>
        <dbReference type="ARBA" id="ARBA00022555"/>
    </source>
</evidence>
<evidence type="ECO:0000256" key="8">
    <source>
        <dbReference type="ARBA" id="ARBA00022884"/>
    </source>
</evidence>
<dbReference type="Proteomes" id="UP000029622">
    <property type="component" value="Unassembled WGS sequence"/>
</dbReference>
<evidence type="ECO:0000256" key="1">
    <source>
        <dbReference type="ARBA" id="ARBA00001917"/>
    </source>
</evidence>
<feature type="binding site" evidence="14">
    <location>
        <position position="171"/>
    </location>
    <ligand>
        <name>FMN</name>
        <dbReference type="ChEBI" id="CHEBI:58210"/>
    </ligand>
</feature>
<dbReference type="PANTHER" id="PTHR45846:SF1">
    <property type="entry name" value="TRNA-DIHYDROURIDINE(47) SYNTHASE [NAD(P)(+)]-LIKE"/>
    <property type="match status" value="1"/>
</dbReference>
<accession>A0A096BHG6</accession>
<feature type="binding site" evidence="14">
    <location>
        <begin position="16"/>
        <end position="18"/>
    </location>
    <ligand>
        <name>FMN</name>
        <dbReference type="ChEBI" id="CHEBI:58210"/>
    </ligand>
</feature>
<keyword evidence="6 12" id="KW-0819">tRNA processing</keyword>
<sequence>MKIGNIETKNNVFLAPMAGITDMAFRLICSELGAGLVYSEMISSKGLYYADKKTYELMKIDENERPIALQIFGHEPDIMAHVVLSVLNKRDDIDIIDINMGCPAPKIVKNGDGSALLKEPKIVRQIVRAVVKASNKPVTVKIRMGWDEKNINAVEIAKIIEEEGASLVVIHGRTREQFYSGKANWDIIREVKKNVSIPVVGNGDIFTPEDAKKMIDYTGCDGVMIGRGSQGNPWIFKRIVALIENGEEIPPPTNREKIDMAIKHFELLIKLKGERIAVREMRKHIGWYIKGMPKAADMRRRINTIDNRDEIIDVLNKYLENL</sequence>
<dbReference type="InterPro" id="IPR004652">
    <property type="entry name" value="DusB-like"/>
</dbReference>
<comment type="function">
    <text evidence="2 12">Catalyzes the synthesis of 5,6-dihydrouridine (D), a modified base found in the D-loop of most tRNAs, via the reduction of the C5-C6 double bond in target uridines.</text>
</comment>
<dbReference type="EMBL" id="AZTB01000019">
    <property type="protein sequence ID" value="KGG80610.1"/>
    <property type="molecule type" value="Genomic_DNA"/>
</dbReference>
<gene>
    <name evidence="16" type="ORF">Y919_05090</name>
</gene>
<dbReference type="GO" id="GO:0000049">
    <property type="term" value="F:tRNA binding"/>
    <property type="evidence" value="ECO:0007669"/>
    <property type="project" value="UniProtKB-KW"/>
</dbReference>
<keyword evidence="9 12" id="KW-0560">Oxidoreductase</keyword>
<evidence type="ECO:0000256" key="2">
    <source>
        <dbReference type="ARBA" id="ARBA00002790"/>
    </source>
</evidence>
<dbReference type="PIRSF" id="PIRSF006621">
    <property type="entry name" value="Dus"/>
    <property type="match status" value="1"/>
</dbReference>
<keyword evidence="8" id="KW-0694">RNA-binding</keyword>
<feature type="binding site" evidence="14">
    <location>
        <position position="70"/>
    </location>
    <ligand>
        <name>FMN</name>
        <dbReference type="ChEBI" id="CHEBI:58210"/>
    </ligand>
</feature>
<protein>
    <recommendedName>
        <fullName evidence="12">tRNA-dihydrouridine synthase</fullName>
        <ecNumber evidence="12">1.3.1.-</ecNumber>
    </recommendedName>
</protein>
<comment type="catalytic activity">
    <reaction evidence="11">
        <text>a 5,6-dihydrouridine in tRNA + NAD(+) = a uridine in tRNA + NADH + H(+)</text>
        <dbReference type="Rhea" id="RHEA:54452"/>
        <dbReference type="Rhea" id="RHEA-COMP:13339"/>
        <dbReference type="Rhea" id="RHEA-COMP:13887"/>
        <dbReference type="ChEBI" id="CHEBI:15378"/>
        <dbReference type="ChEBI" id="CHEBI:57540"/>
        <dbReference type="ChEBI" id="CHEBI:57945"/>
        <dbReference type="ChEBI" id="CHEBI:65315"/>
        <dbReference type="ChEBI" id="CHEBI:74443"/>
    </reaction>
</comment>
<evidence type="ECO:0000259" key="15">
    <source>
        <dbReference type="Pfam" id="PF01207"/>
    </source>
</evidence>
<dbReference type="Gene3D" id="3.20.20.70">
    <property type="entry name" value="Aldolase class I"/>
    <property type="match status" value="1"/>
</dbReference>
<comment type="catalytic activity">
    <reaction evidence="10">
        <text>a 5,6-dihydrouridine in tRNA + NADP(+) = a uridine in tRNA + NADPH + H(+)</text>
        <dbReference type="Rhea" id="RHEA:23624"/>
        <dbReference type="Rhea" id="RHEA-COMP:13339"/>
        <dbReference type="Rhea" id="RHEA-COMP:13887"/>
        <dbReference type="ChEBI" id="CHEBI:15378"/>
        <dbReference type="ChEBI" id="CHEBI:57783"/>
        <dbReference type="ChEBI" id="CHEBI:58349"/>
        <dbReference type="ChEBI" id="CHEBI:65315"/>
        <dbReference type="ChEBI" id="CHEBI:74443"/>
    </reaction>
</comment>
<dbReference type="PROSITE" id="PS01136">
    <property type="entry name" value="UPF0034"/>
    <property type="match status" value="1"/>
</dbReference>
<keyword evidence="3" id="KW-0820">tRNA-binding</keyword>
<dbReference type="InterPro" id="IPR035587">
    <property type="entry name" value="DUS-like_FMN-bd"/>
</dbReference>
<reference evidence="16 17" key="1">
    <citation type="submission" date="2013-12" db="EMBL/GenBank/DDBJ databases">
        <title>Draft genome sequence of Caloranaerobacter sp. H53214.</title>
        <authorList>
            <person name="Jiang L.J."/>
            <person name="Shao Z.Z."/>
            <person name="Long M.N."/>
        </authorList>
    </citation>
    <scope>NUCLEOTIDE SEQUENCE [LARGE SCALE GENOMIC DNA]</scope>
    <source>
        <strain evidence="16 17">H53214</strain>
    </source>
</reference>
<dbReference type="InterPro" id="IPR024036">
    <property type="entry name" value="tRNA-dHydroUridine_Synthase_C"/>
</dbReference>
<evidence type="ECO:0000256" key="5">
    <source>
        <dbReference type="ARBA" id="ARBA00022643"/>
    </source>
</evidence>
<dbReference type="InterPro" id="IPR001269">
    <property type="entry name" value="DUS_fam"/>
</dbReference>
<name>A0A096BHG6_9FIRM</name>
<keyword evidence="7" id="KW-0521">NADP</keyword>
<dbReference type="NCBIfam" id="TIGR00737">
    <property type="entry name" value="nifR3_yhdG"/>
    <property type="match status" value="1"/>
</dbReference>